<comment type="cofactor">
    <cofactor evidence="1">
        <name>Mg(2+)</name>
        <dbReference type="ChEBI" id="CHEBI:18420"/>
    </cofactor>
</comment>
<keyword evidence="1" id="KW-0233">DNA recombination</keyword>
<dbReference type="GO" id="GO:0005524">
    <property type="term" value="F:ATP binding"/>
    <property type="evidence" value="ECO:0007669"/>
    <property type="project" value="UniProtKB-KW"/>
</dbReference>
<evidence type="ECO:0000259" key="3">
    <source>
        <dbReference type="Pfam" id="PF05970"/>
    </source>
</evidence>
<feature type="compositionally biased region" description="Basic and acidic residues" evidence="2">
    <location>
        <begin position="214"/>
        <end position="228"/>
    </location>
</feature>
<keyword evidence="1" id="KW-0547">Nucleotide-binding</keyword>
<comment type="similarity">
    <text evidence="1">Belongs to the helicase family.</text>
</comment>
<dbReference type="PANTHER" id="PTHR10492:SF57">
    <property type="entry name" value="ATP-DEPENDENT DNA HELICASE"/>
    <property type="match status" value="1"/>
</dbReference>
<protein>
    <recommendedName>
        <fullName evidence="1">ATP-dependent DNA helicase</fullName>
        <ecNumber evidence="1">5.6.2.3</ecNumber>
    </recommendedName>
</protein>
<gene>
    <name evidence="5" type="ORF">PMACD_LOCUS15448</name>
</gene>
<keyword evidence="1" id="KW-0378">Hydrolase</keyword>
<dbReference type="EC" id="5.6.2.3" evidence="1"/>
<sequence length="1113" mass="126137">MASYPKKRHKLSLKKPQAVEMSRKVACDPFIVNEYFDILEEGLNVLGLNGRPEKVWNLDESSFGNDPDKTKVVGARGIVSTRTIASSGKHNVTMLFTASADETATQRKRRLQKAKEKYKAKRAKESEGDRNSRLQKRREQLASKTPEQYEARLKKQRQRYTQMIASETPEEYEARLTKQRERYTQMIASETPEEYEVRLIQSRERQRQQLGSETPEHRDTRLNKQRERTQQCRANNLQAFENAINTICIHVCDICTKRCYPNQVRTVRYNAAALTYLPVELTSKISLLLCSRCQTHVTSNKTTAPPKAYWNNLDPGSIPDWPKPYGTAHRQYGFRGQAVLFAQDIFEVSERLPSMLPRSASQVGIIVVTERLENVVHLAVHLENGQRVYFTENNIQEVVNKPRDTTLTAFFKLCAQDDFAKTLTYDRVPGYYTWNQSSKTFQRRKQGTAVDGFPGVKKTDALGRVYVVHPNNSECFYLRILLHIVKGPTSFAHLRTVQGVVYNTYQAACKAMGFLEDNSHWETTLSEAAVCSSATSLRYLFAVIVVFCQVTDSVNLWNKFQENMASDILIRRRQELNSDDVQYDQNIFDEALLELNKVVQLLSGKSIKDFGLPMPANTTNSDLTNSAEYTRETSYDLTHQTRLLQNIAHDEPRLNIDQKKVFTALLSTIDNNEGKLFFLDAPGGTGKTFLINLLLKKVRSIAKIALAVVSSGIAATLLEGGRTSYSTFKLPLKIATHDNNSVCSVSKQSNTGKLMRDCSLIVWDEATMSNKTSVEALDRTMRDLRNKNSPMGGCTILFSGDFRQILPVVTRGTRADEINACLKRSNLWPHVNKLELKTNMRVSSSSRENRLFPEMLLKVGNGELTQIEGRIDLENLCVLIDNIQELVNNVYPDIDNISYKTISWFIERAILSPTNEQVDKVNNLIISKIDAPTKIYYSVDTVLDLEEAVHFPTEFLNYLNPSGLPSHKMLLKVGCPVILLRNLNPPKLCNGTRLLVKSLKTFIIECTILTGCGTGEDVLIPRIPLIPSDLPFQFKRLQFPVKTSFAITINKSQGQTFNIAGLDLSVDCFSHGQLYVALSRVTSRENMFVLSNDKKAVNVVYNTIRHSRNEINS</sequence>
<dbReference type="Pfam" id="PF05970">
    <property type="entry name" value="PIF1"/>
    <property type="match status" value="1"/>
</dbReference>
<comment type="catalytic activity">
    <reaction evidence="1">
        <text>ATP + H2O = ADP + phosphate + H(+)</text>
        <dbReference type="Rhea" id="RHEA:13065"/>
        <dbReference type="ChEBI" id="CHEBI:15377"/>
        <dbReference type="ChEBI" id="CHEBI:15378"/>
        <dbReference type="ChEBI" id="CHEBI:30616"/>
        <dbReference type="ChEBI" id="CHEBI:43474"/>
        <dbReference type="ChEBI" id="CHEBI:456216"/>
        <dbReference type="EC" id="5.6.2.3"/>
    </reaction>
</comment>
<dbReference type="InterPro" id="IPR049163">
    <property type="entry name" value="Pif1-like_2B_dom"/>
</dbReference>
<keyword evidence="1" id="KW-0067">ATP-binding</keyword>
<dbReference type="GO" id="GO:0043139">
    <property type="term" value="F:5'-3' DNA helicase activity"/>
    <property type="evidence" value="ECO:0007669"/>
    <property type="project" value="UniProtKB-EC"/>
</dbReference>
<organism evidence="5 6">
    <name type="scientific">Pieris macdunnoughi</name>
    <dbReference type="NCBI Taxonomy" id="345717"/>
    <lineage>
        <taxon>Eukaryota</taxon>
        <taxon>Metazoa</taxon>
        <taxon>Ecdysozoa</taxon>
        <taxon>Arthropoda</taxon>
        <taxon>Hexapoda</taxon>
        <taxon>Insecta</taxon>
        <taxon>Pterygota</taxon>
        <taxon>Neoptera</taxon>
        <taxon>Endopterygota</taxon>
        <taxon>Lepidoptera</taxon>
        <taxon>Glossata</taxon>
        <taxon>Ditrysia</taxon>
        <taxon>Papilionoidea</taxon>
        <taxon>Pieridae</taxon>
        <taxon>Pierinae</taxon>
        <taxon>Pieris</taxon>
    </lineage>
</organism>
<dbReference type="GO" id="GO:0006310">
    <property type="term" value="P:DNA recombination"/>
    <property type="evidence" value="ECO:0007669"/>
    <property type="project" value="UniProtKB-KW"/>
</dbReference>
<keyword evidence="1" id="KW-0347">Helicase</keyword>
<dbReference type="InterPro" id="IPR010285">
    <property type="entry name" value="DNA_helicase_pif1-like_DEAD"/>
</dbReference>
<evidence type="ECO:0000256" key="2">
    <source>
        <dbReference type="SAM" id="MobiDB-lite"/>
    </source>
</evidence>
<feature type="domain" description="DNA helicase Pif1-like 2B" evidence="4">
    <location>
        <begin position="954"/>
        <end position="999"/>
    </location>
</feature>
<dbReference type="GO" id="GO:0006281">
    <property type="term" value="P:DNA repair"/>
    <property type="evidence" value="ECO:0007669"/>
    <property type="project" value="UniProtKB-KW"/>
</dbReference>
<dbReference type="AlphaFoldDB" id="A0A821XQX0"/>
<evidence type="ECO:0000256" key="1">
    <source>
        <dbReference type="RuleBase" id="RU363044"/>
    </source>
</evidence>
<feature type="domain" description="DNA helicase Pif1-like DEAD-box helicase" evidence="3">
    <location>
        <begin position="654"/>
        <end position="866"/>
    </location>
</feature>
<dbReference type="GO" id="GO:0000723">
    <property type="term" value="P:telomere maintenance"/>
    <property type="evidence" value="ECO:0007669"/>
    <property type="project" value="InterPro"/>
</dbReference>
<reference evidence="5" key="1">
    <citation type="submission" date="2021-02" db="EMBL/GenBank/DDBJ databases">
        <authorList>
            <person name="Steward A R."/>
        </authorList>
    </citation>
    <scope>NUCLEOTIDE SEQUENCE</scope>
</reference>
<dbReference type="InterPro" id="IPR027417">
    <property type="entry name" value="P-loop_NTPase"/>
</dbReference>
<dbReference type="Gene3D" id="3.40.50.300">
    <property type="entry name" value="P-loop containing nucleotide triphosphate hydrolases"/>
    <property type="match status" value="1"/>
</dbReference>
<keyword evidence="1" id="KW-0234">DNA repair</keyword>
<dbReference type="Pfam" id="PF21530">
    <property type="entry name" value="Pif1_2B_dom"/>
    <property type="match status" value="1"/>
</dbReference>
<dbReference type="CDD" id="cd18809">
    <property type="entry name" value="SF1_C_RecD"/>
    <property type="match status" value="1"/>
</dbReference>
<evidence type="ECO:0000313" key="6">
    <source>
        <dbReference type="Proteomes" id="UP000663880"/>
    </source>
</evidence>
<feature type="region of interest" description="Disordered" evidence="2">
    <location>
        <begin position="113"/>
        <end position="150"/>
    </location>
</feature>
<accession>A0A821XQX0</accession>
<dbReference type="PANTHER" id="PTHR10492">
    <property type="match status" value="1"/>
</dbReference>
<dbReference type="OrthoDB" id="272985at2759"/>
<dbReference type="EMBL" id="CAJOBZ010000070">
    <property type="protein sequence ID" value="CAF4948479.1"/>
    <property type="molecule type" value="Genomic_DNA"/>
</dbReference>
<dbReference type="Proteomes" id="UP000663880">
    <property type="component" value="Unassembled WGS sequence"/>
</dbReference>
<evidence type="ECO:0000313" key="5">
    <source>
        <dbReference type="EMBL" id="CAF4948479.1"/>
    </source>
</evidence>
<evidence type="ECO:0000259" key="4">
    <source>
        <dbReference type="Pfam" id="PF21530"/>
    </source>
</evidence>
<keyword evidence="1" id="KW-0227">DNA damage</keyword>
<feature type="region of interest" description="Disordered" evidence="2">
    <location>
        <begin position="203"/>
        <end position="228"/>
    </location>
</feature>
<comment type="caution">
    <text evidence="5">The sequence shown here is derived from an EMBL/GenBank/DDBJ whole genome shotgun (WGS) entry which is preliminary data.</text>
</comment>
<dbReference type="GO" id="GO:0016787">
    <property type="term" value="F:hydrolase activity"/>
    <property type="evidence" value="ECO:0007669"/>
    <property type="project" value="UniProtKB-KW"/>
</dbReference>
<dbReference type="SUPFAM" id="SSF52540">
    <property type="entry name" value="P-loop containing nucleoside triphosphate hydrolases"/>
    <property type="match status" value="2"/>
</dbReference>
<proteinExistence type="inferred from homology"/>
<keyword evidence="6" id="KW-1185">Reference proteome</keyword>
<name>A0A821XQX0_9NEOP</name>